<dbReference type="Pfam" id="PF13561">
    <property type="entry name" value="adh_short_C2"/>
    <property type="match status" value="1"/>
</dbReference>
<name>A0A3A3FPT1_9BURK</name>
<dbReference type="GO" id="GO:0009062">
    <property type="term" value="P:fatty acid catabolic process"/>
    <property type="evidence" value="ECO:0007669"/>
    <property type="project" value="InterPro"/>
</dbReference>
<gene>
    <name evidence="4" type="ORF">D3871_18800</name>
</gene>
<organism evidence="4 5">
    <name type="scientific">Noviherbaspirillum saxi</name>
    <dbReference type="NCBI Taxonomy" id="2320863"/>
    <lineage>
        <taxon>Bacteria</taxon>
        <taxon>Pseudomonadati</taxon>
        <taxon>Pseudomonadota</taxon>
        <taxon>Betaproteobacteria</taxon>
        <taxon>Burkholderiales</taxon>
        <taxon>Oxalobacteraceae</taxon>
        <taxon>Noviherbaspirillum</taxon>
    </lineage>
</organism>
<evidence type="ECO:0000256" key="3">
    <source>
        <dbReference type="ARBA" id="ARBA00023002"/>
    </source>
</evidence>
<dbReference type="InterPro" id="IPR036291">
    <property type="entry name" value="NAD(P)-bd_dom_sf"/>
</dbReference>
<protein>
    <submittedName>
        <fullName evidence="4">SDR family oxidoreductase</fullName>
    </submittedName>
</protein>
<keyword evidence="5" id="KW-1185">Reference proteome</keyword>
<dbReference type="InterPro" id="IPR002347">
    <property type="entry name" value="SDR_fam"/>
</dbReference>
<dbReference type="PANTHER" id="PTHR43296">
    <property type="entry name" value="PEROXISOMAL 2,4-DIENOYL-COA REDUCTASE"/>
    <property type="match status" value="1"/>
</dbReference>
<accession>A0A3A3FPT1</accession>
<dbReference type="Gene3D" id="3.40.50.720">
    <property type="entry name" value="NAD(P)-binding Rossmann-like Domain"/>
    <property type="match status" value="1"/>
</dbReference>
<evidence type="ECO:0000256" key="1">
    <source>
        <dbReference type="ARBA" id="ARBA00006484"/>
    </source>
</evidence>
<dbReference type="PANTHER" id="PTHR43296:SF2">
    <property type="entry name" value="PEROXISOMAL 2,4-DIENOYL-COA REDUCTASE [(3E)-ENOYL-COA-PRODUCING]"/>
    <property type="match status" value="1"/>
</dbReference>
<comment type="caution">
    <text evidence="4">The sequence shown here is derived from an EMBL/GenBank/DDBJ whole genome shotgun (WGS) entry which is preliminary data.</text>
</comment>
<dbReference type="CDD" id="cd05369">
    <property type="entry name" value="TER_DECR_SDR_a"/>
    <property type="match status" value="1"/>
</dbReference>
<dbReference type="AlphaFoldDB" id="A0A3A3FPT1"/>
<evidence type="ECO:0000313" key="4">
    <source>
        <dbReference type="EMBL" id="RJF95462.1"/>
    </source>
</evidence>
<dbReference type="FunFam" id="3.40.50.720:FF:000084">
    <property type="entry name" value="Short-chain dehydrogenase reductase"/>
    <property type="match status" value="1"/>
</dbReference>
<dbReference type="EMBL" id="QYUO01000002">
    <property type="protein sequence ID" value="RJF95462.1"/>
    <property type="molecule type" value="Genomic_DNA"/>
</dbReference>
<keyword evidence="2" id="KW-0521">NADP</keyword>
<dbReference type="Proteomes" id="UP000265955">
    <property type="component" value="Unassembled WGS sequence"/>
</dbReference>
<dbReference type="NCBIfam" id="NF005752">
    <property type="entry name" value="PRK07576.1"/>
    <property type="match status" value="1"/>
</dbReference>
<proteinExistence type="inferred from homology"/>
<evidence type="ECO:0000256" key="2">
    <source>
        <dbReference type="ARBA" id="ARBA00022857"/>
    </source>
</evidence>
<reference evidence="5" key="1">
    <citation type="submission" date="2018-09" db="EMBL/GenBank/DDBJ databases">
        <authorList>
            <person name="Zhu H."/>
        </authorList>
    </citation>
    <scope>NUCLEOTIDE SEQUENCE [LARGE SCALE GENOMIC DNA]</scope>
    <source>
        <strain evidence="5">K1R23-30</strain>
    </source>
</reference>
<dbReference type="SUPFAM" id="SSF51735">
    <property type="entry name" value="NAD(P)-binding Rossmann-fold domains"/>
    <property type="match status" value="1"/>
</dbReference>
<dbReference type="RefSeq" id="WP_119770611.1">
    <property type="nucleotide sequence ID" value="NZ_QYUO01000002.1"/>
</dbReference>
<keyword evidence="3" id="KW-0560">Oxidoreductase</keyword>
<dbReference type="PRINTS" id="PR00081">
    <property type="entry name" value="GDHRDH"/>
</dbReference>
<dbReference type="InterPro" id="IPR045017">
    <property type="entry name" value="DECR2-like"/>
</dbReference>
<sequence length="275" mass="29110">MQLDFDFSGKHVVVFGGTTGINFGIAQAFSRQGAMVTVASRRQENVDAARAELEKSGGRVFGVCADVRDFDAVGKAFDEAAQRLGPIDVLVSGAAGNFLCEAKDMSSNGFRVVIDIDLVGTFHVLRHAYRHLRKPGASVINITAPQSFVPMRYQAHAGAAKAGVDQLTRTLALEWGADGIRMNSISPGPIDGTEGFRKLMARDEQERERATAAVPLKRIGTVDDIANLALFLGSPYAGYISGALIPCDGGGALESVKPPLEAAGAALINEARKAH</sequence>
<dbReference type="OrthoDB" id="9802564at2"/>
<evidence type="ECO:0000313" key="5">
    <source>
        <dbReference type="Proteomes" id="UP000265955"/>
    </source>
</evidence>
<dbReference type="GO" id="GO:0008670">
    <property type="term" value="F:2,4-dienoyl-CoA reductase (NADPH) activity"/>
    <property type="evidence" value="ECO:0007669"/>
    <property type="project" value="InterPro"/>
</dbReference>
<comment type="similarity">
    <text evidence="1">Belongs to the short-chain dehydrogenases/reductases (SDR) family.</text>
</comment>